<gene>
    <name evidence="1" type="ORF">S03H2_58943</name>
</gene>
<feature type="non-terminal residue" evidence="1">
    <location>
        <position position="42"/>
    </location>
</feature>
<dbReference type="AlphaFoldDB" id="X1I9Y4"/>
<comment type="caution">
    <text evidence="1">The sequence shown here is derived from an EMBL/GenBank/DDBJ whole genome shotgun (WGS) entry which is preliminary data.</text>
</comment>
<organism evidence="1">
    <name type="scientific">marine sediment metagenome</name>
    <dbReference type="NCBI Taxonomy" id="412755"/>
    <lineage>
        <taxon>unclassified sequences</taxon>
        <taxon>metagenomes</taxon>
        <taxon>ecological metagenomes</taxon>
    </lineage>
</organism>
<reference evidence="1" key="1">
    <citation type="journal article" date="2014" name="Front. Microbiol.">
        <title>High frequency of phylogenetically diverse reductive dehalogenase-homologous genes in deep subseafloor sedimentary metagenomes.</title>
        <authorList>
            <person name="Kawai M."/>
            <person name="Futagami T."/>
            <person name="Toyoda A."/>
            <person name="Takaki Y."/>
            <person name="Nishi S."/>
            <person name="Hori S."/>
            <person name="Arai W."/>
            <person name="Tsubouchi T."/>
            <person name="Morono Y."/>
            <person name="Uchiyama I."/>
            <person name="Ito T."/>
            <person name="Fujiyama A."/>
            <person name="Inagaki F."/>
            <person name="Takami H."/>
        </authorList>
    </citation>
    <scope>NUCLEOTIDE SEQUENCE</scope>
    <source>
        <strain evidence="1">Expedition CK06-06</strain>
    </source>
</reference>
<dbReference type="EMBL" id="BARU01037874">
    <property type="protein sequence ID" value="GAH78477.1"/>
    <property type="molecule type" value="Genomic_DNA"/>
</dbReference>
<evidence type="ECO:0000313" key="1">
    <source>
        <dbReference type="EMBL" id="GAH78477.1"/>
    </source>
</evidence>
<accession>X1I9Y4</accession>
<sequence length="42" mass="4694">MVVLSCTELSGVYENAYHYFITVSPRSFNQTEVTLMKIAHGG</sequence>
<proteinExistence type="predicted"/>
<name>X1I9Y4_9ZZZZ</name>
<protein>
    <submittedName>
        <fullName evidence="1">Uncharacterized protein</fullName>
    </submittedName>
</protein>